<evidence type="ECO:0000256" key="9">
    <source>
        <dbReference type="HAMAP-Rule" id="MF_00097"/>
    </source>
</evidence>
<feature type="binding site" evidence="9">
    <location>
        <position position="90"/>
    </location>
    <ligand>
        <name>Mg(2+)</name>
        <dbReference type="ChEBI" id="CHEBI:18420"/>
    </ligand>
</feature>
<proteinExistence type="inferred from homology"/>
<comment type="pathway">
    <text evidence="1 9 11">Cofactor biosynthesis; thiamine diphosphate biosynthesis; thiamine phosphate from 4-amino-2-methyl-5-diphosphomethylpyrimidine and 4-methyl-5-(2-phosphoethyl)-thiazole: step 1/1.</text>
</comment>
<evidence type="ECO:0000313" key="13">
    <source>
        <dbReference type="EMBL" id="ADU66950.1"/>
    </source>
</evidence>
<dbReference type="EMBL" id="CP002432">
    <property type="protein sequence ID" value="ADU66950.1"/>
    <property type="molecule type" value="Genomic_DNA"/>
</dbReference>
<reference evidence="13 14" key="1">
    <citation type="submission" date="2010-12" db="EMBL/GenBank/DDBJ databases">
        <title>Complete sequence of Desulfurispirillum indicum S5.</title>
        <authorList>
            <consortium name="US DOE Joint Genome Institute"/>
            <person name="Lucas S."/>
            <person name="Copeland A."/>
            <person name="Lapidus A."/>
            <person name="Cheng J.-F."/>
            <person name="Goodwin L."/>
            <person name="Pitluck S."/>
            <person name="Chertkov O."/>
            <person name="Held B."/>
            <person name="Detter J.C."/>
            <person name="Han C."/>
            <person name="Tapia R."/>
            <person name="Land M."/>
            <person name="Hauser L."/>
            <person name="Kyrpides N."/>
            <person name="Ivanova N."/>
            <person name="Mikhailova N."/>
            <person name="Haggblom M."/>
            <person name="Rauschenbach I."/>
            <person name="Bini E."/>
            <person name="Woyke T."/>
        </authorList>
    </citation>
    <scope>NUCLEOTIDE SEQUENCE [LARGE SCALE GENOMIC DNA]</scope>
    <source>
        <strain evidence="14">ATCC BAA-1389 / DSM 22839 / S5</strain>
    </source>
</reference>
<dbReference type="PANTHER" id="PTHR20857:SF23">
    <property type="entry name" value="THIAMINE BIOSYNTHETIC BIFUNCTIONAL ENZYME"/>
    <property type="match status" value="1"/>
</dbReference>
<evidence type="ECO:0000256" key="10">
    <source>
        <dbReference type="RuleBase" id="RU003826"/>
    </source>
</evidence>
<dbReference type="InterPro" id="IPR022998">
    <property type="entry name" value="ThiamineP_synth_TenI"/>
</dbReference>
<sequence length="217" mass="23034">MERKGLMFTFCAITAADALGDHCQTAASALEGGADMIQLRAKELSGDDLLVCAKKIMELKSRFRFTFIVNDSIEAALKSNADGVHLGQDDDGLEFARDILGPDAIVGISTHTLQQAKSAVAAGADYIGFGPMFATMTKSSEYEPREVGDLLKVAQGVEVPVCAIGGISVASVAQLIVAPNVFVASISGFRREDMKAAVGEYVHAVEECRRLKGFDVS</sequence>
<evidence type="ECO:0000259" key="12">
    <source>
        <dbReference type="Pfam" id="PF02581"/>
    </source>
</evidence>
<feature type="domain" description="Thiamine phosphate synthase/TenI" evidence="12">
    <location>
        <begin position="12"/>
        <end position="188"/>
    </location>
</feature>
<feature type="binding site" evidence="9">
    <location>
        <position position="138"/>
    </location>
    <ligand>
        <name>4-amino-2-methyl-5-(diphosphooxymethyl)pyrimidine</name>
        <dbReference type="ChEBI" id="CHEBI:57841"/>
    </ligand>
</feature>
<evidence type="ECO:0000256" key="8">
    <source>
        <dbReference type="ARBA" id="ARBA00047883"/>
    </source>
</evidence>
<comment type="catalytic activity">
    <reaction evidence="8 9 10">
        <text>2-[(2R,5Z)-2-carboxy-4-methylthiazol-5(2H)-ylidene]ethyl phosphate + 4-amino-2-methyl-5-(diphosphooxymethyl)pyrimidine + 2 H(+) = thiamine phosphate + CO2 + diphosphate</text>
        <dbReference type="Rhea" id="RHEA:47844"/>
        <dbReference type="ChEBI" id="CHEBI:15378"/>
        <dbReference type="ChEBI" id="CHEBI:16526"/>
        <dbReference type="ChEBI" id="CHEBI:33019"/>
        <dbReference type="ChEBI" id="CHEBI:37575"/>
        <dbReference type="ChEBI" id="CHEBI:57841"/>
        <dbReference type="ChEBI" id="CHEBI:62899"/>
        <dbReference type="EC" id="2.5.1.3"/>
    </reaction>
</comment>
<dbReference type="CDD" id="cd00564">
    <property type="entry name" value="TMP_TenI"/>
    <property type="match status" value="1"/>
</dbReference>
<evidence type="ECO:0000256" key="3">
    <source>
        <dbReference type="ARBA" id="ARBA00022723"/>
    </source>
</evidence>
<dbReference type="SUPFAM" id="SSF51391">
    <property type="entry name" value="Thiamin phosphate synthase"/>
    <property type="match status" value="1"/>
</dbReference>
<comment type="catalytic activity">
    <reaction evidence="7 9 10">
        <text>2-(2-carboxy-4-methylthiazol-5-yl)ethyl phosphate + 4-amino-2-methyl-5-(diphosphooxymethyl)pyrimidine + 2 H(+) = thiamine phosphate + CO2 + diphosphate</text>
        <dbReference type="Rhea" id="RHEA:47848"/>
        <dbReference type="ChEBI" id="CHEBI:15378"/>
        <dbReference type="ChEBI" id="CHEBI:16526"/>
        <dbReference type="ChEBI" id="CHEBI:33019"/>
        <dbReference type="ChEBI" id="CHEBI:37575"/>
        <dbReference type="ChEBI" id="CHEBI:57841"/>
        <dbReference type="ChEBI" id="CHEBI:62890"/>
        <dbReference type="EC" id="2.5.1.3"/>
    </reaction>
</comment>
<dbReference type="Pfam" id="PF02581">
    <property type="entry name" value="TMP-TENI"/>
    <property type="match status" value="1"/>
</dbReference>
<dbReference type="UniPathway" id="UPA00060">
    <property type="reaction ID" value="UER00141"/>
</dbReference>
<dbReference type="Proteomes" id="UP000002572">
    <property type="component" value="Chromosome"/>
</dbReference>
<evidence type="ECO:0000256" key="6">
    <source>
        <dbReference type="ARBA" id="ARBA00047334"/>
    </source>
</evidence>
<keyword evidence="4 9" id="KW-0460">Magnesium</keyword>
<evidence type="ECO:0000256" key="4">
    <source>
        <dbReference type="ARBA" id="ARBA00022842"/>
    </source>
</evidence>
<feature type="binding site" evidence="9">
    <location>
        <position position="166"/>
    </location>
    <ligand>
        <name>2-[(2R,5Z)-2-carboxy-4-methylthiazol-5(2H)-ylidene]ethyl phosphate</name>
        <dbReference type="ChEBI" id="CHEBI:62899"/>
    </ligand>
</feature>
<dbReference type="InterPro" id="IPR013785">
    <property type="entry name" value="Aldolase_TIM"/>
</dbReference>
<dbReference type="KEGG" id="din:Selin_2230"/>
<dbReference type="NCBIfam" id="TIGR00693">
    <property type="entry name" value="thiE"/>
    <property type="match status" value="1"/>
</dbReference>
<keyword evidence="3 9" id="KW-0479">Metal-binding</keyword>
<feature type="binding site" evidence="9">
    <location>
        <position position="109"/>
    </location>
    <ligand>
        <name>4-amino-2-methyl-5-(diphosphooxymethyl)pyrimidine</name>
        <dbReference type="ChEBI" id="CHEBI:57841"/>
    </ligand>
</feature>
<name>E6W3R9_DESIS</name>
<feature type="binding site" evidence="9">
    <location>
        <begin position="186"/>
        <end position="187"/>
    </location>
    <ligand>
        <name>2-[(2R,5Z)-2-carboxy-4-methylthiazol-5(2H)-ylidene]ethyl phosphate</name>
        <dbReference type="ChEBI" id="CHEBI:62899"/>
    </ligand>
</feature>
<dbReference type="GO" id="GO:0009229">
    <property type="term" value="P:thiamine diphosphate biosynthetic process"/>
    <property type="evidence" value="ECO:0007669"/>
    <property type="project" value="UniProtKB-UniRule"/>
</dbReference>
<dbReference type="GO" id="GO:0009228">
    <property type="term" value="P:thiamine biosynthetic process"/>
    <property type="evidence" value="ECO:0007669"/>
    <property type="project" value="UniProtKB-KW"/>
</dbReference>
<dbReference type="EC" id="2.5.1.3" evidence="9"/>
<dbReference type="GO" id="GO:0005737">
    <property type="term" value="C:cytoplasm"/>
    <property type="evidence" value="ECO:0007669"/>
    <property type="project" value="TreeGrafter"/>
</dbReference>
<dbReference type="eggNOG" id="COG0352">
    <property type="taxonomic scope" value="Bacteria"/>
</dbReference>
<dbReference type="FunCoup" id="E6W3R9">
    <property type="interactions" value="432"/>
</dbReference>
<dbReference type="InterPro" id="IPR036206">
    <property type="entry name" value="ThiamineP_synth_sf"/>
</dbReference>
<keyword evidence="2 9" id="KW-0808">Transferase</keyword>
<evidence type="ECO:0000256" key="2">
    <source>
        <dbReference type="ARBA" id="ARBA00022679"/>
    </source>
</evidence>
<comment type="similarity">
    <text evidence="9 10">Belongs to the thiamine-phosphate synthase family.</text>
</comment>
<evidence type="ECO:0000256" key="7">
    <source>
        <dbReference type="ARBA" id="ARBA00047851"/>
    </source>
</evidence>
<comment type="function">
    <text evidence="9">Condenses 4-methyl-5-(beta-hydroxyethyl)thiazole monophosphate (THZ-P) and 2-methyl-4-amino-5-hydroxymethyl pyrimidine pyrophosphate (HMP-PP) to form thiamine monophosphate (TMP).</text>
</comment>
<evidence type="ECO:0000313" key="14">
    <source>
        <dbReference type="Proteomes" id="UP000002572"/>
    </source>
</evidence>
<comment type="catalytic activity">
    <reaction evidence="6 9 10">
        <text>4-methyl-5-(2-phosphooxyethyl)-thiazole + 4-amino-2-methyl-5-(diphosphooxymethyl)pyrimidine + H(+) = thiamine phosphate + diphosphate</text>
        <dbReference type="Rhea" id="RHEA:22328"/>
        <dbReference type="ChEBI" id="CHEBI:15378"/>
        <dbReference type="ChEBI" id="CHEBI:33019"/>
        <dbReference type="ChEBI" id="CHEBI:37575"/>
        <dbReference type="ChEBI" id="CHEBI:57841"/>
        <dbReference type="ChEBI" id="CHEBI:58296"/>
        <dbReference type="EC" id="2.5.1.3"/>
    </reaction>
</comment>
<comment type="cofactor">
    <cofactor evidence="9">
        <name>Mg(2+)</name>
        <dbReference type="ChEBI" id="CHEBI:18420"/>
    </cofactor>
    <text evidence="9">Binds 1 Mg(2+) ion per subunit.</text>
</comment>
<dbReference type="AlphaFoldDB" id="E6W3R9"/>
<keyword evidence="14" id="KW-1185">Reference proteome</keyword>
<dbReference type="HOGENOM" id="CLU_018272_3_2_0"/>
<accession>E6W3R9</accession>
<dbReference type="GO" id="GO:0000287">
    <property type="term" value="F:magnesium ion binding"/>
    <property type="evidence" value="ECO:0007669"/>
    <property type="project" value="UniProtKB-UniRule"/>
</dbReference>
<dbReference type="STRING" id="653733.Selin_2230"/>
<dbReference type="InParanoid" id="E6W3R9"/>
<dbReference type="InterPro" id="IPR034291">
    <property type="entry name" value="TMP_synthase"/>
</dbReference>
<feature type="binding site" evidence="9">
    <location>
        <begin position="38"/>
        <end position="42"/>
    </location>
    <ligand>
        <name>4-amino-2-methyl-5-(diphosphooxymethyl)pyrimidine</name>
        <dbReference type="ChEBI" id="CHEBI:57841"/>
    </ligand>
</feature>
<organism evidence="13 14">
    <name type="scientific">Desulfurispirillum indicum (strain ATCC BAA-1389 / DSM 22839 / S5)</name>
    <dbReference type="NCBI Taxonomy" id="653733"/>
    <lineage>
        <taxon>Bacteria</taxon>
        <taxon>Pseudomonadati</taxon>
        <taxon>Chrysiogenota</taxon>
        <taxon>Chrysiogenia</taxon>
        <taxon>Chrysiogenales</taxon>
        <taxon>Chrysiogenaceae</taxon>
        <taxon>Desulfurispirillum</taxon>
    </lineage>
</organism>
<feature type="binding site" evidence="9">
    <location>
        <position position="71"/>
    </location>
    <ligand>
        <name>Mg(2+)</name>
        <dbReference type="ChEBI" id="CHEBI:18420"/>
    </ligand>
</feature>
<evidence type="ECO:0000256" key="1">
    <source>
        <dbReference type="ARBA" id="ARBA00005165"/>
    </source>
</evidence>
<dbReference type="PANTHER" id="PTHR20857">
    <property type="entry name" value="THIAMINE-PHOSPHATE PYROPHOSPHORYLASE"/>
    <property type="match status" value="1"/>
</dbReference>
<dbReference type="GO" id="GO:0004789">
    <property type="term" value="F:thiamine-phosphate diphosphorylase activity"/>
    <property type="evidence" value="ECO:0007669"/>
    <property type="project" value="UniProtKB-UniRule"/>
</dbReference>
<evidence type="ECO:0000256" key="5">
    <source>
        <dbReference type="ARBA" id="ARBA00022977"/>
    </source>
</evidence>
<feature type="binding site" evidence="9">
    <location>
        <begin position="135"/>
        <end position="137"/>
    </location>
    <ligand>
        <name>2-[(2R,5Z)-2-carboxy-4-methylthiazol-5(2H)-ylidene]ethyl phosphate</name>
        <dbReference type="ChEBI" id="CHEBI:62899"/>
    </ligand>
</feature>
<dbReference type="Gene3D" id="3.20.20.70">
    <property type="entry name" value="Aldolase class I"/>
    <property type="match status" value="1"/>
</dbReference>
<feature type="binding site" evidence="9">
    <location>
        <position position="70"/>
    </location>
    <ligand>
        <name>4-amino-2-methyl-5-(diphosphooxymethyl)pyrimidine</name>
        <dbReference type="ChEBI" id="CHEBI:57841"/>
    </ligand>
</feature>
<protein>
    <recommendedName>
        <fullName evidence="9">Thiamine-phosphate synthase</fullName>
        <shortName evidence="9">TP synthase</shortName>
        <shortName evidence="9">TPS</shortName>
        <ecNumber evidence="9">2.5.1.3</ecNumber>
    </recommendedName>
    <alternativeName>
        <fullName evidence="9">Thiamine-phosphate pyrophosphorylase</fullName>
        <shortName evidence="9">TMP pyrophosphorylase</shortName>
        <shortName evidence="9">TMP-PPase</shortName>
    </alternativeName>
</protein>
<dbReference type="HAMAP" id="MF_00097">
    <property type="entry name" value="TMP_synthase"/>
    <property type="match status" value="1"/>
</dbReference>
<evidence type="ECO:0000256" key="11">
    <source>
        <dbReference type="RuleBase" id="RU004253"/>
    </source>
</evidence>
<keyword evidence="5 9" id="KW-0784">Thiamine biosynthesis</keyword>
<gene>
    <name evidence="9" type="primary">thiE</name>
    <name evidence="13" type="ordered locus">Selin_2230</name>
</gene>